<dbReference type="EMBL" id="JAAIUW010000002">
    <property type="protein sequence ID" value="KAF7841159.1"/>
    <property type="molecule type" value="Genomic_DNA"/>
</dbReference>
<sequence>MDLFFKLDAHRESRRNVNKTEAMG</sequence>
<gene>
    <name evidence="1" type="ORF">G2W53_003457</name>
</gene>
<reference evidence="1" key="1">
    <citation type="submission" date="2020-09" db="EMBL/GenBank/DDBJ databases">
        <title>Genome-Enabled Discovery of Anthraquinone Biosynthesis in Senna tora.</title>
        <authorList>
            <person name="Kang S.-H."/>
            <person name="Pandey R.P."/>
            <person name="Lee C.-M."/>
            <person name="Sim J.-S."/>
            <person name="Jeong J.-T."/>
            <person name="Choi B.-S."/>
            <person name="Jung M."/>
            <person name="Ginzburg D."/>
            <person name="Zhao K."/>
            <person name="Won S.Y."/>
            <person name="Oh T.-J."/>
            <person name="Yu Y."/>
            <person name="Kim N.-H."/>
            <person name="Lee O.R."/>
            <person name="Lee T.-H."/>
            <person name="Bashyal P."/>
            <person name="Kim T.-S."/>
            <person name="Lee W.-H."/>
            <person name="Kawkins C."/>
            <person name="Kim C.-K."/>
            <person name="Kim J.S."/>
            <person name="Ahn B.O."/>
            <person name="Rhee S.Y."/>
            <person name="Sohng J.K."/>
        </authorList>
    </citation>
    <scope>NUCLEOTIDE SEQUENCE</scope>
    <source>
        <tissue evidence="1">Leaf</tissue>
    </source>
</reference>
<dbReference type="AlphaFoldDB" id="A0A834XBK1"/>
<evidence type="ECO:0000313" key="1">
    <source>
        <dbReference type="EMBL" id="KAF7841159.1"/>
    </source>
</evidence>
<keyword evidence="2" id="KW-1185">Reference proteome</keyword>
<accession>A0A834XBK1</accession>
<proteinExistence type="predicted"/>
<dbReference type="Proteomes" id="UP000634136">
    <property type="component" value="Unassembled WGS sequence"/>
</dbReference>
<name>A0A834XBK1_9FABA</name>
<evidence type="ECO:0000313" key="2">
    <source>
        <dbReference type="Proteomes" id="UP000634136"/>
    </source>
</evidence>
<comment type="caution">
    <text evidence="1">The sequence shown here is derived from an EMBL/GenBank/DDBJ whole genome shotgun (WGS) entry which is preliminary data.</text>
</comment>
<organism evidence="1 2">
    <name type="scientific">Senna tora</name>
    <dbReference type="NCBI Taxonomy" id="362788"/>
    <lineage>
        <taxon>Eukaryota</taxon>
        <taxon>Viridiplantae</taxon>
        <taxon>Streptophyta</taxon>
        <taxon>Embryophyta</taxon>
        <taxon>Tracheophyta</taxon>
        <taxon>Spermatophyta</taxon>
        <taxon>Magnoliopsida</taxon>
        <taxon>eudicotyledons</taxon>
        <taxon>Gunneridae</taxon>
        <taxon>Pentapetalae</taxon>
        <taxon>rosids</taxon>
        <taxon>fabids</taxon>
        <taxon>Fabales</taxon>
        <taxon>Fabaceae</taxon>
        <taxon>Caesalpinioideae</taxon>
        <taxon>Cassia clade</taxon>
        <taxon>Senna</taxon>
    </lineage>
</organism>
<protein>
    <submittedName>
        <fullName evidence="1">Uncharacterized protein</fullName>
    </submittedName>
</protein>